<accession>A0ABS8XGS0</accession>
<proteinExistence type="predicted"/>
<keyword evidence="2" id="KW-1185">Reference proteome</keyword>
<dbReference type="EMBL" id="JAJTWT010000005">
    <property type="protein sequence ID" value="MCE4538167.1"/>
    <property type="molecule type" value="Genomic_DNA"/>
</dbReference>
<comment type="caution">
    <text evidence="1">The sequence shown here is derived from an EMBL/GenBank/DDBJ whole genome shotgun (WGS) entry which is preliminary data.</text>
</comment>
<name>A0ABS8XGS0_9BURK</name>
<reference evidence="1 2" key="1">
    <citation type="submission" date="2021-12" db="EMBL/GenBank/DDBJ databases">
        <title>Genome seq of p7.</title>
        <authorList>
            <person name="Seo T."/>
        </authorList>
    </citation>
    <scope>NUCLEOTIDE SEQUENCE [LARGE SCALE GENOMIC DNA]</scope>
    <source>
        <strain evidence="1 2">P7</strain>
    </source>
</reference>
<evidence type="ECO:0008006" key="3">
    <source>
        <dbReference type="Google" id="ProtNLM"/>
    </source>
</evidence>
<protein>
    <recommendedName>
        <fullName evidence="3">Capsule polysaccharide biosynthesis protein</fullName>
    </recommendedName>
</protein>
<evidence type="ECO:0000313" key="2">
    <source>
        <dbReference type="Proteomes" id="UP001201463"/>
    </source>
</evidence>
<dbReference type="Proteomes" id="UP001201463">
    <property type="component" value="Unassembled WGS sequence"/>
</dbReference>
<evidence type="ECO:0000313" key="1">
    <source>
        <dbReference type="EMBL" id="MCE4538167.1"/>
    </source>
</evidence>
<dbReference type="SUPFAM" id="SSF53756">
    <property type="entry name" value="UDP-Glycosyltransferase/glycogen phosphorylase"/>
    <property type="match status" value="1"/>
</dbReference>
<gene>
    <name evidence="1" type="ORF">LXT12_12990</name>
</gene>
<sequence length="486" mass="53719">MSSEAGKSPALSALYAAERRHGWFDFRLDGWAVWRVLRTPVYNVAAALPLSYTRESRKSQLKRSLKATAGVLGYLLIGRHCDVLVKSFRSALRSRHGDRFRDVYFDGVLDQQPSHFKLEVVNTTAFTRQAAQAFRPANADAYAFTFWGAVLGRLFPCREAEVFCRDLAGSLQSEVGIEIGERFLLQRLSAMYWESRLYALLLARLRTRLVMVADTSEYALRRACSMRGIPFVEMQHGVFDEDHPDAVPAWVSGSAAELLLPDALACYGPYWVARLAASRQYGVAQPVGNELVDYYRVRRLSRQVDEANTQVHLLFTSQGIDTERAVAWLDTLLKSAPPNLRTTLTVKLHPAYDNDAAPYAGLVALHGAVLVAGSQEPNVWELLTEADLHLSISSACHFDAAALGVPSVVMPLQGHYLMEAAINGRSIFSAQTPKAVWTLLASLRGFTAADMGEYASPGFTQRIDQLINRLCAASEQAQSSSAGELQ</sequence>
<dbReference type="RefSeq" id="WP_233392615.1">
    <property type="nucleotide sequence ID" value="NZ_JAJTWT010000005.1"/>
</dbReference>
<organism evidence="1 2">
    <name type="scientific">Pelomonas caseinilytica</name>
    <dbReference type="NCBI Taxonomy" id="2906763"/>
    <lineage>
        <taxon>Bacteria</taxon>
        <taxon>Pseudomonadati</taxon>
        <taxon>Pseudomonadota</taxon>
        <taxon>Betaproteobacteria</taxon>
        <taxon>Burkholderiales</taxon>
        <taxon>Sphaerotilaceae</taxon>
        <taxon>Roseateles</taxon>
    </lineage>
</organism>